<feature type="region of interest" description="Disordered" evidence="1">
    <location>
        <begin position="439"/>
        <end position="463"/>
    </location>
</feature>
<evidence type="ECO:0000313" key="3">
    <source>
        <dbReference type="Proteomes" id="UP001215598"/>
    </source>
</evidence>
<proteinExistence type="predicted"/>
<feature type="compositionally biased region" description="Acidic residues" evidence="1">
    <location>
        <begin position="734"/>
        <end position="753"/>
    </location>
</feature>
<feature type="compositionally biased region" description="Basic and acidic residues" evidence="1">
    <location>
        <begin position="711"/>
        <end position="733"/>
    </location>
</feature>
<feature type="region of interest" description="Disordered" evidence="1">
    <location>
        <begin position="14"/>
        <end position="54"/>
    </location>
</feature>
<feature type="region of interest" description="Disordered" evidence="1">
    <location>
        <begin position="635"/>
        <end position="754"/>
    </location>
</feature>
<evidence type="ECO:0000256" key="1">
    <source>
        <dbReference type="SAM" id="MobiDB-lite"/>
    </source>
</evidence>
<feature type="compositionally biased region" description="Basic and acidic residues" evidence="1">
    <location>
        <begin position="647"/>
        <end position="658"/>
    </location>
</feature>
<sequence>MCSVLDLRLGNSASTSHPREWIRGGQNLHSVRVGQSDRPTGDANVTPGEPERVGSPELFEGYELNNIGDPDFPLGIIIDITAPMPVGCLSAVEEIHLFEELRRRRGDRALTALEYDANLRWLQRFRTYPDPDPDAEMREWSDNWTREILEDPVRGSRAHANAILDEIRQGQIDERRIAERRPYTAWTVGPEQIKVLGQLGDWGPVHEDHLRVMDRHGQAVVTQGLRRRIDAWFARIAAERSNTATPMEALTLWDQAYTSTSVMAGEVSWSMNMLQAVYARKEARASVEATRAIDAGLRSRTHQPGNPTSLVSGFNDHLPGAQTLGQTVADFSSRFSRSPLQFPLLPRAVRRESGVIIAGQENLGLVPADEACYWVESESFSNRDINRLTSLPITFLRNTATGPATRMTDAEDYDLHNPGAHSWAQELERLRHTWQAGQPAFRPSNMEDDDYPQPGANPDPRDSFQFYRSARVINDLEDISERNPEVTDLDCAGSGPLVLESFAVSTEPITVPENHSVGPQPTDELILRSVRMTGPRNGEQLRTMVDCHGNVYWVAEALPIDHYLHPEFRAAHERALQVALTEIRAERADPSFTGEELTSHHDPAVPSRGRHGVLDEEPRLFPGTMYHDVLAKRDPEEDDLDAPPGARVDDQGSIHSDRATQGSVNTKPRRVTTIEEIYDEEDENQLPTLPGDSKVALEKEEDIGVGLDTEESIKRPNRAEAREEPFHQDKDPGIDSEDEPYYDAPEEPEDDCPDCARETAEYDTLINQGPVLHVDLDCVAEVVRPNTVREMEHHQILPHTP</sequence>
<protein>
    <submittedName>
        <fullName evidence="2">Uncharacterized protein</fullName>
    </submittedName>
</protein>
<dbReference type="Proteomes" id="UP001215598">
    <property type="component" value="Unassembled WGS sequence"/>
</dbReference>
<keyword evidence="3" id="KW-1185">Reference proteome</keyword>
<reference evidence="2" key="1">
    <citation type="submission" date="2023-03" db="EMBL/GenBank/DDBJ databases">
        <title>Massive genome expansion in bonnet fungi (Mycena s.s.) driven by repeated elements and novel gene families across ecological guilds.</title>
        <authorList>
            <consortium name="Lawrence Berkeley National Laboratory"/>
            <person name="Harder C.B."/>
            <person name="Miyauchi S."/>
            <person name="Viragh M."/>
            <person name="Kuo A."/>
            <person name="Thoen E."/>
            <person name="Andreopoulos B."/>
            <person name="Lu D."/>
            <person name="Skrede I."/>
            <person name="Drula E."/>
            <person name="Henrissat B."/>
            <person name="Morin E."/>
            <person name="Kohler A."/>
            <person name="Barry K."/>
            <person name="LaButti K."/>
            <person name="Morin E."/>
            <person name="Salamov A."/>
            <person name="Lipzen A."/>
            <person name="Mereny Z."/>
            <person name="Hegedus B."/>
            <person name="Baldrian P."/>
            <person name="Stursova M."/>
            <person name="Weitz H."/>
            <person name="Taylor A."/>
            <person name="Grigoriev I.V."/>
            <person name="Nagy L.G."/>
            <person name="Martin F."/>
            <person name="Kauserud H."/>
        </authorList>
    </citation>
    <scope>NUCLEOTIDE SEQUENCE</scope>
    <source>
        <strain evidence="2">CBHHK182m</strain>
    </source>
</reference>
<dbReference type="EMBL" id="JARKIB010000406">
    <property type="protein sequence ID" value="KAJ7711070.1"/>
    <property type="molecule type" value="Genomic_DNA"/>
</dbReference>
<organism evidence="2 3">
    <name type="scientific">Mycena metata</name>
    <dbReference type="NCBI Taxonomy" id="1033252"/>
    <lineage>
        <taxon>Eukaryota</taxon>
        <taxon>Fungi</taxon>
        <taxon>Dikarya</taxon>
        <taxon>Basidiomycota</taxon>
        <taxon>Agaricomycotina</taxon>
        <taxon>Agaricomycetes</taxon>
        <taxon>Agaricomycetidae</taxon>
        <taxon>Agaricales</taxon>
        <taxon>Marasmiineae</taxon>
        <taxon>Mycenaceae</taxon>
        <taxon>Mycena</taxon>
    </lineage>
</organism>
<gene>
    <name evidence="2" type="ORF">B0H16DRAFT_1480619</name>
</gene>
<name>A0AAD7MD34_9AGAR</name>
<evidence type="ECO:0000313" key="2">
    <source>
        <dbReference type="EMBL" id="KAJ7711070.1"/>
    </source>
</evidence>
<feature type="region of interest" description="Disordered" evidence="1">
    <location>
        <begin position="592"/>
        <end position="618"/>
    </location>
</feature>
<accession>A0AAD7MD34</accession>
<comment type="caution">
    <text evidence="2">The sequence shown here is derived from an EMBL/GenBank/DDBJ whole genome shotgun (WGS) entry which is preliminary data.</text>
</comment>
<dbReference type="AlphaFoldDB" id="A0AAD7MD34"/>